<name>A0A1H4CIH1_9BURK</name>
<keyword evidence="2" id="KW-0238">DNA-binding</keyword>
<gene>
    <name evidence="2" type="ORF">SAMN05192564_102328</name>
</gene>
<dbReference type="GO" id="GO:0003677">
    <property type="term" value="F:DNA binding"/>
    <property type="evidence" value="ECO:0007669"/>
    <property type="project" value="UniProtKB-KW"/>
</dbReference>
<dbReference type="AlphaFoldDB" id="A0A1H4CIH1"/>
<feature type="region of interest" description="Disordered" evidence="1">
    <location>
        <begin position="78"/>
        <end position="97"/>
    </location>
</feature>
<dbReference type="STRING" id="83784.SAMN05192564_102328"/>
<dbReference type="Gene3D" id="1.10.238.160">
    <property type="match status" value="1"/>
</dbReference>
<reference evidence="3" key="1">
    <citation type="submission" date="2016-10" db="EMBL/GenBank/DDBJ databases">
        <authorList>
            <person name="Varghese N."/>
            <person name="Submissions S."/>
        </authorList>
    </citation>
    <scope>NUCLEOTIDE SEQUENCE [LARGE SCALE GENOMIC DNA]</scope>
    <source>
        <strain evidence="3">LMG 24000</strain>
    </source>
</reference>
<dbReference type="InterPro" id="IPR009061">
    <property type="entry name" value="DNA-bd_dom_put_sf"/>
</dbReference>
<organism evidence="2 3">
    <name type="scientific">Paraburkholderia sartisoli</name>
    <dbReference type="NCBI Taxonomy" id="83784"/>
    <lineage>
        <taxon>Bacteria</taxon>
        <taxon>Pseudomonadati</taxon>
        <taxon>Pseudomonadota</taxon>
        <taxon>Betaproteobacteria</taxon>
        <taxon>Burkholderiales</taxon>
        <taxon>Burkholderiaceae</taxon>
        <taxon>Paraburkholderia</taxon>
    </lineage>
</organism>
<evidence type="ECO:0000313" key="2">
    <source>
        <dbReference type="EMBL" id="SEA60226.1"/>
    </source>
</evidence>
<dbReference type="EMBL" id="FNRQ01000002">
    <property type="protein sequence ID" value="SEA60226.1"/>
    <property type="molecule type" value="Genomic_DNA"/>
</dbReference>
<dbReference type="SUPFAM" id="SSF46955">
    <property type="entry name" value="Putative DNA-binding domain"/>
    <property type="match status" value="1"/>
</dbReference>
<dbReference type="InterPro" id="IPR010260">
    <property type="entry name" value="AlpA"/>
</dbReference>
<dbReference type="Pfam" id="PF05930">
    <property type="entry name" value="Phage_AlpA"/>
    <property type="match status" value="1"/>
</dbReference>
<proteinExistence type="predicted"/>
<protein>
    <submittedName>
        <fullName evidence="2">Predicted DNA-binding transcriptional regulator AlpA</fullName>
    </submittedName>
</protein>
<dbReference type="PANTHER" id="PTHR36154">
    <property type="entry name" value="DNA-BINDING TRANSCRIPTIONAL ACTIVATOR ALPA"/>
    <property type="match status" value="1"/>
</dbReference>
<dbReference type="PANTHER" id="PTHR36154:SF1">
    <property type="entry name" value="DNA-BINDING TRANSCRIPTIONAL ACTIVATOR ALPA"/>
    <property type="match status" value="1"/>
</dbReference>
<keyword evidence="3" id="KW-1185">Reference proteome</keyword>
<dbReference type="Proteomes" id="UP000198638">
    <property type="component" value="Unassembled WGS sequence"/>
</dbReference>
<evidence type="ECO:0000313" key="3">
    <source>
        <dbReference type="Proteomes" id="UP000198638"/>
    </source>
</evidence>
<sequence>MPLCAGRLEPASFWGQAMSSKQNEPVVILRRRQVEAKTGLSRSTIYRRMQDGTFPPAIPLGGRMVGWRTADIEQFLANPARYRAGSPERQDNTAPGS</sequence>
<accession>A0A1H4CIH1</accession>
<dbReference type="InterPro" id="IPR052931">
    <property type="entry name" value="Prophage_regulatory_activator"/>
</dbReference>
<evidence type="ECO:0000256" key="1">
    <source>
        <dbReference type="SAM" id="MobiDB-lite"/>
    </source>
</evidence>